<feature type="compositionally biased region" description="Polar residues" evidence="1">
    <location>
        <begin position="1"/>
        <end position="17"/>
    </location>
</feature>
<dbReference type="Proteomes" id="UP000008281">
    <property type="component" value="Unassembled WGS sequence"/>
</dbReference>
<name>E3N7W5_CAERE</name>
<dbReference type="InParanoid" id="E3N7W5"/>
<sequence length="876" mass="99870">MWSQQSQSVNDRQSSGGTFKRGLISSEMGGPSAKKIAPVLEDSFKVTKTFKVTTNMLPLNVWSMKEVQRIKTETFIKVLSVHSLICSVLTNNVRLRQLAVMTLIPYLRPKLFPKQRDFVFDATTLYVPEGQYIGETVEEFKICKKQFENLPGFWKRSISRFLRNDDDGFLVRLTKDGYIPQGDKALEEEAHRSEFIRFLGILTSQKSNKEVYFHKGNLSYPVDSKQEQLDSTAYTRAGFAKSIFITRENAAVTMSINTQFCSFYRTLPILTLVSNMHKEFKNGVATNSIDEAEKCLRENSEFLRIVRKELIGLYVKATHLKEVIPYCSKPLRTYFSEFITLEGHSITVAEYFYKIYNITLQHPRMLLIIGNLFGKERVFPMEVLKVAQYQLKHSMSIKDKKKYNEAIELFSAPESYMRDVASVISDPLELNNSSLMKAFGIEYRFNAPVISQAKLLSCPDIRIGAEVKRLQLGSSEIPQTGSFEQPANIHQAAVISFDNILSKKKVRDLAVRLEEICLEKGMKTSSKFCAHEMSVEDYMGMDRSRMGWKNQKIGIVFGIVENEKSDVYDALKYYRITKVQTILLTKETVDKILNDNTETINKVTRKINMKCGGINFLINIPRTIDGKESALHKKLRTSVKYIGIKTYQSIDMKNHRMTTIGVSFNVSPSSRLSGHCYQEMHHSRKIQAIDSILLESLESYKKRSKQYPATIVLYRSICNNEDFSMVKKEVEEIRESFVGRNDAYSPSLVVLAVQEDALVRLFVPAADFKGPNTNVPPGTCIDTEIITYGYDEFILNSHTPTKGVSVPARYTILANDPSWTKNEIAHITWFMTFNNQVAYKPHAVVDVLHFAGKLAKRGTNILRFEQNITPSDSDAA</sequence>
<evidence type="ECO:0000313" key="5">
    <source>
        <dbReference type="Proteomes" id="UP000008281"/>
    </source>
</evidence>
<dbReference type="PANTHER" id="PTHR22891">
    <property type="entry name" value="EUKARYOTIC TRANSLATION INITIATION FACTOR 2C"/>
    <property type="match status" value="1"/>
</dbReference>
<reference evidence="4" key="1">
    <citation type="submission" date="2007-07" db="EMBL/GenBank/DDBJ databases">
        <title>PCAP assembly of the Caenorhabditis remanei genome.</title>
        <authorList>
            <consortium name="The Caenorhabditis remanei Sequencing Consortium"/>
            <person name="Wilson R.K."/>
        </authorList>
    </citation>
    <scope>NUCLEOTIDE SEQUENCE [LARGE SCALE GENOMIC DNA]</scope>
    <source>
        <strain evidence="4">PB4641</strain>
    </source>
</reference>
<gene>
    <name evidence="4" type="ORF">CRE_17021</name>
</gene>
<dbReference type="InterPro" id="IPR056992">
    <property type="entry name" value="HRDE1/NRDE-3-like_N"/>
</dbReference>
<dbReference type="InterPro" id="IPR003165">
    <property type="entry name" value="Piwi"/>
</dbReference>
<dbReference type="SUPFAM" id="SSF101690">
    <property type="entry name" value="PAZ domain"/>
    <property type="match status" value="1"/>
</dbReference>
<dbReference type="SMART" id="SM00950">
    <property type="entry name" value="Piwi"/>
    <property type="match status" value="1"/>
</dbReference>
<feature type="domain" description="Piwi" evidence="3">
    <location>
        <begin position="592"/>
        <end position="863"/>
    </location>
</feature>
<dbReference type="eggNOG" id="KOG1041">
    <property type="taxonomic scope" value="Eukaryota"/>
</dbReference>
<accession>E3N7W5</accession>
<dbReference type="Pfam" id="PF02170">
    <property type="entry name" value="PAZ"/>
    <property type="match status" value="1"/>
</dbReference>
<dbReference type="Pfam" id="PF25128">
    <property type="entry name" value="HRDE1_NRDE3_N"/>
    <property type="match status" value="1"/>
</dbReference>
<dbReference type="InterPro" id="IPR012337">
    <property type="entry name" value="RNaseH-like_sf"/>
</dbReference>
<dbReference type="HOGENOM" id="CLU_012806_0_0_1"/>
<feature type="domain" description="PAZ" evidence="2">
    <location>
        <begin position="291"/>
        <end position="388"/>
    </location>
</feature>
<dbReference type="Pfam" id="PF02171">
    <property type="entry name" value="Piwi"/>
    <property type="match status" value="1"/>
</dbReference>
<dbReference type="CDD" id="cd02846">
    <property type="entry name" value="PAZ_argonaute_like"/>
    <property type="match status" value="1"/>
</dbReference>
<dbReference type="SUPFAM" id="SSF53098">
    <property type="entry name" value="Ribonuclease H-like"/>
    <property type="match status" value="1"/>
</dbReference>
<dbReference type="STRING" id="31234.E3N7W5"/>
<dbReference type="InterPro" id="IPR036397">
    <property type="entry name" value="RNaseH_sf"/>
</dbReference>
<dbReference type="InterPro" id="IPR003100">
    <property type="entry name" value="PAZ_dom"/>
</dbReference>
<dbReference type="GO" id="GO:0003723">
    <property type="term" value="F:RNA binding"/>
    <property type="evidence" value="ECO:0007669"/>
    <property type="project" value="InterPro"/>
</dbReference>
<evidence type="ECO:0000313" key="4">
    <source>
        <dbReference type="EMBL" id="EFO89188.1"/>
    </source>
</evidence>
<dbReference type="Gene3D" id="2.170.260.10">
    <property type="entry name" value="paz domain"/>
    <property type="match status" value="1"/>
</dbReference>
<dbReference type="OrthoDB" id="10252740at2759"/>
<proteinExistence type="predicted"/>
<dbReference type="InterPro" id="IPR036085">
    <property type="entry name" value="PAZ_dom_sf"/>
</dbReference>
<dbReference type="Gene3D" id="3.40.50.2300">
    <property type="match status" value="1"/>
</dbReference>
<organism evidence="5">
    <name type="scientific">Caenorhabditis remanei</name>
    <name type="common">Caenorhabditis vulgaris</name>
    <dbReference type="NCBI Taxonomy" id="31234"/>
    <lineage>
        <taxon>Eukaryota</taxon>
        <taxon>Metazoa</taxon>
        <taxon>Ecdysozoa</taxon>
        <taxon>Nematoda</taxon>
        <taxon>Chromadorea</taxon>
        <taxon>Rhabditida</taxon>
        <taxon>Rhabditina</taxon>
        <taxon>Rhabditomorpha</taxon>
        <taxon>Rhabditoidea</taxon>
        <taxon>Rhabditidae</taxon>
        <taxon>Peloderinae</taxon>
        <taxon>Caenorhabditis</taxon>
    </lineage>
</organism>
<protein>
    <recommendedName>
        <fullName evidence="6">Piwi domain-containing protein</fullName>
    </recommendedName>
</protein>
<feature type="region of interest" description="Disordered" evidence="1">
    <location>
        <begin position="1"/>
        <end position="26"/>
    </location>
</feature>
<evidence type="ECO:0008006" key="6">
    <source>
        <dbReference type="Google" id="ProtNLM"/>
    </source>
</evidence>
<dbReference type="PROSITE" id="PS50822">
    <property type="entry name" value="PIWI"/>
    <property type="match status" value="1"/>
</dbReference>
<keyword evidence="5" id="KW-1185">Reference proteome</keyword>
<evidence type="ECO:0000256" key="1">
    <source>
        <dbReference type="SAM" id="MobiDB-lite"/>
    </source>
</evidence>
<dbReference type="AlphaFoldDB" id="E3N7W5"/>
<evidence type="ECO:0000259" key="2">
    <source>
        <dbReference type="PROSITE" id="PS50821"/>
    </source>
</evidence>
<dbReference type="EMBL" id="DS268552">
    <property type="protein sequence ID" value="EFO89188.1"/>
    <property type="molecule type" value="Genomic_DNA"/>
</dbReference>
<evidence type="ECO:0000259" key="3">
    <source>
        <dbReference type="PROSITE" id="PS50822"/>
    </source>
</evidence>
<dbReference type="Gene3D" id="3.30.420.10">
    <property type="entry name" value="Ribonuclease H-like superfamily/Ribonuclease H"/>
    <property type="match status" value="1"/>
</dbReference>
<dbReference type="PROSITE" id="PS50821">
    <property type="entry name" value="PAZ"/>
    <property type="match status" value="1"/>
</dbReference>